<organism evidence="3 4">
    <name type="scientific">Durusdinium trenchii</name>
    <dbReference type="NCBI Taxonomy" id="1381693"/>
    <lineage>
        <taxon>Eukaryota</taxon>
        <taxon>Sar</taxon>
        <taxon>Alveolata</taxon>
        <taxon>Dinophyceae</taxon>
        <taxon>Suessiales</taxon>
        <taxon>Symbiodiniaceae</taxon>
        <taxon>Durusdinium</taxon>
    </lineage>
</organism>
<evidence type="ECO:0000313" key="3">
    <source>
        <dbReference type="EMBL" id="CAK9012921.1"/>
    </source>
</evidence>
<dbReference type="SUPFAM" id="SSF51197">
    <property type="entry name" value="Clavaminate synthase-like"/>
    <property type="match status" value="1"/>
</dbReference>
<proteinExistence type="predicted"/>
<dbReference type="InterPro" id="IPR041667">
    <property type="entry name" value="Cupin_8"/>
</dbReference>
<dbReference type="Proteomes" id="UP001642484">
    <property type="component" value="Unassembled WGS sequence"/>
</dbReference>
<reference evidence="3 4" key="1">
    <citation type="submission" date="2024-02" db="EMBL/GenBank/DDBJ databases">
        <authorList>
            <person name="Chen Y."/>
            <person name="Shah S."/>
            <person name="Dougan E. K."/>
            <person name="Thang M."/>
            <person name="Chan C."/>
        </authorList>
    </citation>
    <scope>NUCLEOTIDE SEQUENCE [LARGE SCALE GENOMIC DNA]</scope>
</reference>
<dbReference type="InterPro" id="IPR003347">
    <property type="entry name" value="JmjC_dom"/>
</dbReference>
<dbReference type="Gene3D" id="2.60.120.650">
    <property type="entry name" value="Cupin"/>
    <property type="match status" value="1"/>
</dbReference>
<dbReference type="CDD" id="cd06532">
    <property type="entry name" value="Glyco_transf_25"/>
    <property type="match status" value="1"/>
</dbReference>
<feature type="domain" description="JmjC" evidence="2">
    <location>
        <begin position="575"/>
        <end position="749"/>
    </location>
</feature>
<dbReference type="Pfam" id="PF01755">
    <property type="entry name" value="Glyco_transf_25"/>
    <property type="match status" value="1"/>
</dbReference>
<sequence length="749" mass="83227">MSGEYANLGRPRDGGERFMAGAPVQSAKGGGGPRVLVTWRSIGANCMCGQWVAAVWWVINLEKRPDRRRWMCRSCLPAFQEAGAQISFVPAVNGEELDLDGAAWWSLSEEQLEETERRWTKMFPEEPLPREELRRFYGRPVSGGEKGVFFSHRAAWTAAKGAPFTLILEDDVVPMSFLPGHHVPGRDLEDQAMESIFQVCCLRWASLWSALVEATNALEARAIDWHLLLLGRHKFGADTPIDGEHDLVMAGFSTCLHAYCVSARGAELLLQLTDLKPDPGPQLIPIDDLLPGIWSGQHPRRDLDELLPTWSDRGRGRPSVVAFREDLAWQLESLSAADGEVLGQLFRSLMRSDIDVGSGWRAAGDTSLMEHPLTRLECLRAVAMAGAEASEALKRTSRSLQSALDEISWRQLALALLQEQQNCKEEDPLLEHYVPGCWMLTCIYLLSGRHLGGAGPRPDGVSRTCPALARLGGVADALQRGEQVGMCVDERQMESLSLGEFRRSFESEGRPLLVKAAAPAASQQPERWHVQTLQRSLQRRPCRCHIQDDALALTSGRTKLSVIRMPFEEYVRYMDSHQDSEPLYLFQEFEEDLREAVDSSFHVPELFCEDFFLDAQETPEGFTGLAGWLLVGPASSGSRWHFDPWGTAAWNLLFEGQKLWAFFPPSEHQAPPYVEAQLLGGLSEASHFYAAPPVLTLADLIGTPAAATLRWVLQESGDLVFIPSGWWHCTVSLTQTSAYTRTGSQLPGG</sequence>
<dbReference type="InterPro" id="IPR050910">
    <property type="entry name" value="JMJD6_ArgDemeth/LysHydrox"/>
</dbReference>
<protein>
    <recommendedName>
        <fullName evidence="2">JmjC domain-containing protein</fullName>
    </recommendedName>
</protein>
<evidence type="ECO:0000259" key="2">
    <source>
        <dbReference type="PROSITE" id="PS51184"/>
    </source>
</evidence>
<dbReference type="PANTHER" id="PTHR12480">
    <property type="entry name" value="ARGININE DEMETHYLASE AND LYSYL-HYDROXYLASE JMJD"/>
    <property type="match status" value="1"/>
</dbReference>
<gene>
    <name evidence="3" type="ORF">CCMP2556_LOCUS11046</name>
</gene>
<comment type="caution">
    <text evidence="3">The sequence shown here is derived from an EMBL/GenBank/DDBJ whole genome shotgun (WGS) entry which is preliminary data.</text>
</comment>
<dbReference type="SMART" id="SM00558">
    <property type="entry name" value="JmjC"/>
    <property type="match status" value="1"/>
</dbReference>
<name>A0ABP0JF39_9DINO</name>
<accession>A0ABP0JF39</accession>
<evidence type="ECO:0000256" key="1">
    <source>
        <dbReference type="SAM" id="MobiDB-lite"/>
    </source>
</evidence>
<dbReference type="EMBL" id="CAXAMN010005224">
    <property type="protein sequence ID" value="CAK9012921.1"/>
    <property type="molecule type" value="Genomic_DNA"/>
</dbReference>
<keyword evidence="4" id="KW-1185">Reference proteome</keyword>
<evidence type="ECO:0000313" key="4">
    <source>
        <dbReference type="Proteomes" id="UP001642484"/>
    </source>
</evidence>
<dbReference type="PROSITE" id="PS51184">
    <property type="entry name" value="JMJC"/>
    <property type="match status" value="1"/>
</dbReference>
<dbReference type="Pfam" id="PF13621">
    <property type="entry name" value="Cupin_8"/>
    <property type="match status" value="1"/>
</dbReference>
<dbReference type="InterPro" id="IPR002654">
    <property type="entry name" value="Glyco_trans_25"/>
</dbReference>
<feature type="region of interest" description="Disordered" evidence="1">
    <location>
        <begin position="1"/>
        <end position="31"/>
    </location>
</feature>